<evidence type="ECO:0000256" key="8">
    <source>
        <dbReference type="SAM" id="Phobius"/>
    </source>
</evidence>
<evidence type="ECO:0000256" key="2">
    <source>
        <dbReference type="ARBA" id="ARBA00006434"/>
    </source>
</evidence>
<keyword evidence="6 8" id="KW-0472">Membrane</keyword>
<evidence type="ECO:0000256" key="5">
    <source>
        <dbReference type="ARBA" id="ARBA00022989"/>
    </source>
</evidence>
<dbReference type="Gene3D" id="1.20.1730.10">
    <property type="entry name" value="Sodium/glucose cotransporter"/>
    <property type="match status" value="1"/>
</dbReference>
<keyword evidence="3" id="KW-0813">Transport</keyword>
<keyword evidence="5 8" id="KW-1133">Transmembrane helix</keyword>
<accession>A0A507FE96</accession>
<dbReference type="AlphaFoldDB" id="A0A507FE96"/>
<feature type="transmembrane region" description="Helical" evidence="8">
    <location>
        <begin position="249"/>
        <end position="271"/>
    </location>
</feature>
<dbReference type="OrthoDB" id="6132759at2759"/>
<dbReference type="EMBL" id="QEAP01000146">
    <property type="protein sequence ID" value="TPX74075.1"/>
    <property type="molecule type" value="Genomic_DNA"/>
</dbReference>
<protein>
    <submittedName>
        <fullName evidence="9">Uncharacterized protein</fullName>
    </submittedName>
</protein>
<dbReference type="STRING" id="246404.A0A507FE96"/>
<dbReference type="InterPro" id="IPR050277">
    <property type="entry name" value="Sodium:Solute_Symporter"/>
</dbReference>
<feature type="transmembrane region" description="Helical" evidence="8">
    <location>
        <begin position="68"/>
        <end position="86"/>
    </location>
</feature>
<dbReference type="GO" id="GO:0005886">
    <property type="term" value="C:plasma membrane"/>
    <property type="evidence" value="ECO:0007669"/>
    <property type="project" value="TreeGrafter"/>
</dbReference>
<sequence length="554" mass="59342">MDPPVYNSNSFTGEFAFLDPASARTGLALCLTAYVVYGAIALAIAFWRPHEKANSADFFITARNSQSLMWQAGSWFASAMGAWTLYGPASLVSDPYFGTGIVGLIVYSVFTGAPLIMLAYMGSSVRSNVPTATSVGSYAEFRFGKFVQVFVMLLVLLILTMNLLAEYMAIGGIFATFFGCSPYVPLITVGLITMLYTSVGGLFVSIRTDFLQAIVVLTLTLGTVIYMAVSFAGHPLPPLPEYLGATTAGWQTFATLMIPFICGTFFGEGFWQRIWSAENNRALVLGSWIGGSLASIVVFILGFGGILAYWSGRALADSSNPINSSYAFFYAFADPSTGSISTVVIIVVLIFATIMDESAVDTFQNAITDTLATFAAVLGLKLNPIIVRVLVVVANVPIMAGASYLVTSQVSILNTFGLINMLATHAFAPLAAGLIPQLNAYHTTFSAMGACVGAFIATSVYGVLHYGDAYTGFTALWWASTYDYLGFITAFVASIVCIPLFIGIEFGVRALMGWQRPTPFDPKKLVRVEAAFTDVVDAIGVHAVKAVADIKLRM</sequence>
<dbReference type="PANTHER" id="PTHR48086">
    <property type="entry name" value="SODIUM/PROLINE SYMPORTER-RELATED"/>
    <property type="match status" value="1"/>
</dbReference>
<dbReference type="Proteomes" id="UP000320333">
    <property type="component" value="Unassembled WGS sequence"/>
</dbReference>
<comment type="subcellular location">
    <subcellularLocation>
        <location evidence="1">Membrane</location>
        <topology evidence="1">Multi-pass membrane protein</topology>
    </subcellularLocation>
</comment>
<feature type="transmembrane region" description="Helical" evidence="8">
    <location>
        <begin position="330"/>
        <end position="354"/>
    </location>
</feature>
<dbReference type="InterPro" id="IPR038377">
    <property type="entry name" value="Na/Glc_symporter_sf"/>
</dbReference>
<feature type="transmembrane region" description="Helical" evidence="8">
    <location>
        <begin position="412"/>
        <end position="435"/>
    </location>
</feature>
<feature type="transmembrane region" description="Helical" evidence="8">
    <location>
        <begin position="26"/>
        <end position="47"/>
    </location>
</feature>
<evidence type="ECO:0000256" key="4">
    <source>
        <dbReference type="ARBA" id="ARBA00022692"/>
    </source>
</evidence>
<comment type="similarity">
    <text evidence="2 7">Belongs to the sodium:solute symporter (SSF) (TC 2.A.21) family.</text>
</comment>
<feature type="transmembrane region" description="Helical" evidence="8">
    <location>
        <begin position="283"/>
        <end position="310"/>
    </location>
</feature>
<keyword evidence="4 8" id="KW-0812">Transmembrane</keyword>
<dbReference type="PROSITE" id="PS50283">
    <property type="entry name" value="NA_SOLUT_SYMP_3"/>
    <property type="match status" value="1"/>
</dbReference>
<feature type="transmembrane region" description="Helical" evidence="8">
    <location>
        <begin position="149"/>
        <end position="177"/>
    </location>
</feature>
<dbReference type="GO" id="GO:0015606">
    <property type="term" value="F:spermidine transmembrane transporter activity"/>
    <property type="evidence" value="ECO:0007669"/>
    <property type="project" value="TreeGrafter"/>
</dbReference>
<proteinExistence type="inferred from homology"/>
<name>A0A507FE96_9FUNG</name>
<gene>
    <name evidence="9" type="ORF">CcCBS67573_g04649</name>
</gene>
<evidence type="ECO:0000256" key="6">
    <source>
        <dbReference type="ARBA" id="ARBA00023136"/>
    </source>
</evidence>
<dbReference type="Pfam" id="PF00474">
    <property type="entry name" value="SSF"/>
    <property type="match status" value="1"/>
</dbReference>
<feature type="transmembrane region" description="Helical" evidence="8">
    <location>
        <begin position="447"/>
        <end position="464"/>
    </location>
</feature>
<evidence type="ECO:0000256" key="3">
    <source>
        <dbReference type="ARBA" id="ARBA00022448"/>
    </source>
</evidence>
<feature type="transmembrane region" description="Helical" evidence="8">
    <location>
        <begin position="98"/>
        <end position="120"/>
    </location>
</feature>
<feature type="transmembrane region" description="Helical" evidence="8">
    <location>
        <begin position="385"/>
        <end position="406"/>
    </location>
</feature>
<evidence type="ECO:0000256" key="7">
    <source>
        <dbReference type="RuleBase" id="RU362091"/>
    </source>
</evidence>
<feature type="transmembrane region" description="Helical" evidence="8">
    <location>
        <begin position="183"/>
        <end position="203"/>
    </location>
</feature>
<comment type="caution">
    <text evidence="9">The sequence shown here is derived from an EMBL/GenBank/DDBJ whole genome shotgun (WGS) entry which is preliminary data.</text>
</comment>
<evidence type="ECO:0000313" key="10">
    <source>
        <dbReference type="Proteomes" id="UP000320333"/>
    </source>
</evidence>
<feature type="transmembrane region" description="Helical" evidence="8">
    <location>
        <begin position="484"/>
        <end position="508"/>
    </location>
</feature>
<keyword evidence="10" id="KW-1185">Reference proteome</keyword>
<dbReference type="PANTHER" id="PTHR48086:SF10">
    <property type="entry name" value="AGR155CP"/>
    <property type="match status" value="1"/>
</dbReference>
<evidence type="ECO:0000256" key="1">
    <source>
        <dbReference type="ARBA" id="ARBA00004141"/>
    </source>
</evidence>
<evidence type="ECO:0000313" key="9">
    <source>
        <dbReference type="EMBL" id="TPX74075.1"/>
    </source>
</evidence>
<reference evidence="9 10" key="1">
    <citation type="journal article" date="2019" name="Sci. Rep.">
        <title>Comparative genomics of chytrid fungi reveal insights into the obligate biotrophic and pathogenic lifestyle of Synchytrium endobioticum.</title>
        <authorList>
            <person name="van de Vossenberg B.T.L.H."/>
            <person name="Warris S."/>
            <person name="Nguyen H.D.T."/>
            <person name="van Gent-Pelzer M.P.E."/>
            <person name="Joly D.L."/>
            <person name="van de Geest H.C."/>
            <person name="Bonants P.J.M."/>
            <person name="Smith D.S."/>
            <person name="Levesque C.A."/>
            <person name="van der Lee T.A.J."/>
        </authorList>
    </citation>
    <scope>NUCLEOTIDE SEQUENCE [LARGE SCALE GENOMIC DNA]</scope>
    <source>
        <strain evidence="9 10">CBS 675.73</strain>
    </source>
</reference>
<organism evidence="9 10">
    <name type="scientific">Chytriomyces confervae</name>
    <dbReference type="NCBI Taxonomy" id="246404"/>
    <lineage>
        <taxon>Eukaryota</taxon>
        <taxon>Fungi</taxon>
        <taxon>Fungi incertae sedis</taxon>
        <taxon>Chytridiomycota</taxon>
        <taxon>Chytridiomycota incertae sedis</taxon>
        <taxon>Chytridiomycetes</taxon>
        <taxon>Chytridiales</taxon>
        <taxon>Chytriomycetaceae</taxon>
        <taxon>Chytriomyces</taxon>
    </lineage>
</organism>
<dbReference type="InterPro" id="IPR001734">
    <property type="entry name" value="Na/solute_symporter"/>
</dbReference>
<feature type="transmembrane region" description="Helical" evidence="8">
    <location>
        <begin position="210"/>
        <end position="229"/>
    </location>
</feature>